<organism evidence="2 3">
    <name type="scientific">Peltaster fructicola</name>
    <dbReference type="NCBI Taxonomy" id="286661"/>
    <lineage>
        <taxon>Eukaryota</taxon>
        <taxon>Fungi</taxon>
        <taxon>Dikarya</taxon>
        <taxon>Ascomycota</taxon>
        <taxon>Pezizomycotina</taxon>
        <taxon>Dothideomycetes</taxon>
        <taxon>Dothideomycetes incertae sedis</taxon>
        <taxon>Peltaster</taxon>
    </lineage>
</organism>
<gene>
    <name evidence="2" type="ORF">AMS68_006934</name>
</gene>
<evidence type="ECO:0000259" key="1">
    <source>
        <dbReference type="Pfam" id="PF07859"/>
    </source>
</evidence>
<dbReference type="SUPFAM" id="SSF53474">
    <property type="entry name" value="alpha/beta-Hydrolases"/>
    <property type="match status" value="1"/>
</dbReference>
<proteinExistence type="predicted"/>
<dbReference type="EMBL" id="CP051143">
    <property type="protein sequence ID" value="QIX01417.1"/>
    <property type="molecule type" value="Genomic_DNA"/>
</dbReference>
<feature type="domain" description="Alpha/beta hydrolase fold-3" evidence="1">
    <location>
        <begin position="231"/>
        <end position="358"/>
    </location>
</feature>
<dbReference type="Proteomes" id="UP000503462">
    <property type="component" value="Chromosome 5"/>
</dbReference>
<accession>A0A6H0Y338</accession>
<dbReference type="Pfam" id="PF07859">
    <property type="entry name" value="Abhydrolase_3"/>
    <property type="match status" value="1"/>
</dbReference>
<name>A0A6H0Y338_9PEZI</name>
<sequence>MEFQQSQTIILNGGIGYLCHLVNEGSWPIATTVLVVGAELPTGKLEALDFEAQYPDGRSTVMAVVRDPHRMDHVHKVGMCLPISEQICDNWRGLPLERDHIADDGCFLCSAPPTLPRLRSHKRQTVPYRHTQPDAIGVLHDQRSDLFNEAISDTFGLIIAQMRPPYVAVNEPGGMVHPRPQSYLYHRFTFQYAFPLTDSTIVIRNSVHTPLVSSASARPAAVLYFPRGPILPDAATDEEVVKTLRSTLPYPIVQVEYSREQQHPDGIYDTLAAFDWAIENVLPARTGRWTGKNNHSGRIATCGELFGGTLATMLALTECRAGQAGVVAAAVNNPVLDWTDIGTRRRHRGRKSKKTVASDAVAETIPSAQLLQIARDRLFNKPEHYYDTFGSPMLLFRSAGSSPPAAPPSPQEDELQFYDHDELHESPSTPEAVQTEVELRPRSSRQFPSRAHGLTLPAFQITTGSSSSLAPQAEEFTHQLRQSMLRQRRGRVGRRTRWTEDDFYDHEPPYTSEEELAEAEADYLDSRVQSTVYPGSGLWSDGPVGQAMIHSMANWLRQRLE</sequence>
<reference evidence="2 3" key="1">
    <citation type="journal article" date="2016" name="Sci. Rep.">
        <title>Peltaster fructicola genome reveals evolution from an invasive phytopathogen to an ectophytic parasite.</title>
        <authorList>
            <person name="Xu C."/>
            <person name="Chen H."/>
            <person name="Gleason M.L."/>
            <person name="Xu J.R."/>
            <person name="Liu H."/>
            <person name="Zhang R."/>
            <person name="Sun G."/>
        </authorList>
    </citation>
    <scope>NUCLEOTIDE SEQUENCE [LARGE SCALE GENOMIC DNA]</scope>
    <source>
        <strain evidence="2 3">LNHT1506</strain>
    </source>
</reference>
<dbReference type="GO" id="GO:0016787">
    <property type="term" value="F:hydrolase activity"/>
    <property type="evidence" value="ECO:0007669"/>
    <property type="project" value="InterPro"/>
</dbReference>
<keyword evidence="3" id="KW-1185">Reference proteome</keyword>
<evidence type="ECO:0000313" key="3">
    <source>
        <dbReference type="Proteomes" id="UP000503462"/>
    </source>
</evidence>
<dbReference type="InterPro" id="IPR029058">
    <property type="entry name" value="AB_hydrolase_fold"/>
</dbReference>
<evidence type="ECO:0000313" key="2">
    <source>
        <dbReference type="EMBL" id="QIX01417.1"/>
    </source>
</evidence>
<dbReference type="AlphaFoldDB" id="A0A6H0Y338"/>
<protein>
    <recommendedName>
        <fullName evidence="1">Alpha/beta hydrolase fold-3 domain-containing protein</fullName>
    </recommendedName>
</protein>
<dbReference type="InterPro" id="IPR013094">
    <property type="entry name" value="AB_hydrolase_3"/>
</dbReference>
<dbReference type="Gene3D" id="3.40.50.1820">
    <property type="entry name" value="alpha/beta hydrolase"/>
    <property type="match status" value="1"/>
</dbReference>
<dbReference type="OrthoDB" id="5396420at2759"/>